<feature type="compositionally biased region" description="Basic and acidic residues" evidence="2">
    <location>
        <begin position="497"/>
        <end position="581"/>
    </location>
</feature>
<feature type="compositionally biased region" description="Low complexity" evidence="2">
    <location>
        <begin position="1"/>
        <end position="17"/>
    </location>
</feature>
<name>A0A3Q1I1V1_ANATE</name>
<proteinExistence type="predicted"/>
<feature type="compositionally biased region" description="Polar residues" evidence="2">
    <location>
        <begin position="202"/>
        <end position="211"/>
    </location>
</feature>
<sequence>MSDNSSSTGSSGSSTNSWTLLSPEEAAVESVGPVDDGTESLGDVPSLSEEVAGAAMEIKPGDIPVETVLSEEGHQICQETTPESSEGPSSPGRMSPLSHIPLDPPDLDMDMDSQPPVIHDIDTSSPSDNDLLGAIPFVTNIDLGVSLDIPSAELPPVELEECCSAYPMFEHPISTEPVFDMPAHIGPISASHSEESPEFNIPTETLTATDSSYRDEADIRLVPHSTEPPKPDTESLLTEHSTDESPAPETIGSIEAEKEAAVGNEESEPSVTVSQDEREEEEEPSTSFDLGETSSFDDGVRRRNVSSFETPRPRTSDEEDEEEEVEFKLAEKKEEKPWFSLNKCIVGALILLFLGSLFLSGDFDTSELSDGEQSQDWLSSDPQDMKMLLDKLTQENQQIALLEAQLQSQKEELDSALKALAVNVDENVKADLEKENTKLKEELLSLPELKKELESLRARVTELSQLTVAANQEIPPATPSSAPQPDNKDGQSFQKAAEPERRKGKNEEGKLKEELQRQKGLLEESRKRLEGMKKHGGDRKHVRDSLEEIQRKLSEHVERWGKKKPQECKWKGNKGKSNERDHRKKEEKKEGRGEKDWKHSTEGEWKEKEEMKEKEWKSQKQNSHKEAWKKQKDEWERKKDERRMDREERRKEKPWHSRPGKNSHNHHHEHQHHHHQPRQPHQHNYNDFWREQEQKLQRNVRPQLRCSSVEDCASKEGLYPVELPEFEELLEGYLSKLEGSSTESKDKIRKLTADFFEDGVFIHDRVSFSDFAEDVADVLEDMVDVLEGNGQKDDDSLEEEMEEFEREALWKFAATA</sequence>
<reference evidence="3" key="1">
    <citation type="submission" date="2021-04" db="EMBL/GenBank/DDBJ databases">
        <authorList>
            <consortium name="Wellcome Sanger Institute Data Sharing"/>
        </authorList>
    </citation>
    <scope>NUCLEOTIDE SEQUENCE [LARGE SCALE GENOMIC DNA]</scope>
</reference>
<keyword evidence="4" id="KW-1185">Reference proteome</keyword>
<evidence type="ECO:0000313" key="3">
    <source>
        <dbReference type="Ensembl" id="ENSATEP00000013639.2"/>
    </source>
</evidence>
<dbReference type="RefSeq" id="XP_026203976.1">
    <property type="nucleotide sequence ID" value="XM_026348191.1"/>
</dbReference>
<feature type="compositionally biased region" description="Polar residues" evidence="2">
    <location>
        <begin position="479"/>
        <end position="494"/>
    </location>
</feature>
<feature type="region of interest" description="Disordered" evidence="2">
    <location>
        <begin position="71"/>
        <end position="103"/>
    </location>
</feature>
<feature type="region of interest" description="Disordered" evidence="2">
    <location>
        <begin position="467"/>
        <end position="694"/>
    </location>
</feature>
<dbReference type="PANTHER" id="PTHR28638:SF1">
    <property type="entry name" value="PRE-B-CELL LEUKEMIA TRANSCRIPTION FACTOR-INTERACTING PROTEIN 1"/>
    <property type="match status" value="1"/>
</dbReference>
<dbReference type="Ensembl" id="ENSATET00000013856.3">
    <property type="protein sequence ID" value="ENSATEP00000013639.2"/>
    <property type="gene ID" value="ENSATEG00000009526.3"/>
</dbReference>
<dbReference type="GO" id="GO:0016020">
    <property type="term" value="C:membrane"/>
    <property type="evidence" value="ECO:0007669"/>
    <property type="project" value="TreeGrafter"/>
</dbReference>
<organism evidence="3 4">
    <name type="scientific">Anabas testudineus</name>
    <name type="common">Climbing perch</name>
    <name type="synonym">Anthias testudineus</name>
    <dbReference type="NCBI Taxonomy" id="64144"/>
    <lineage>
        <taxon>Eukaryota</taxon>
        <taxon>Metazoa</taxon>
        <taxon>Chordata</taxon>
        <taxon>Craniata</taxon>
        <taxon>Vertebrata</taxon>
        <taxon>Euteleostomi</taxon>
        <taxon>Actinopterygii</taxon>
        <taxon>Neopterygii</taxon>
        <taxon>Teleostei</taxon>
        <taxon>Neoteleostei</taxon>
        <taxon>Acanthomorphata</taxon>
        <taxon>Anabantaria</taxon>
        <taxon>Anabantiformes</taxon>
        <taxon>Anabantoidei</taxon>
        <taxon>Anabantidae</taxon>
        <taxon>Anabas</taxon>
    </lineage>
</organism>
<dbReference type="CTD" id="563463"/>
<dbReference type="GeneID" id="113154156"/>
<dbReference type="GeneTree" id="ENSGT00730000111747"/>
<feature type="compositionally biased region" description="Basic residues" evidence="2">
    <location>
        <begin position="656"/>
        <end position="681"/>
    </location>
</feature>
<protein>
    <recommendedName>
        <fullName evidence="5">Pre-B-cell leukemia homeobox interacting protein 1a</fullName>
    </recommendedName>
</protein>
<dbReference type="PANTHER" id="PTHR28638">
    <property type="entry name" value="CELL CYCLE PROGRESSION PROTEIN 1"/>
    <property type="match status" value="1"/>
</dbReference>
<feature type="region of interest" description="Disordered" evidence="2">
    <location>
        <begin position="1"/>
        <end position="44"/>
    </location>
</feature>
<dbReference type="AlphaFoldDB" id="A0A3Q1I1V1"/>
<feature type="compositionally biased region" description="Basic and acidic residues" evidence="2">
    <location>
        <begin position="587"/>
        <end position="655"/>
    </location>
</feature>
<accession>A0A3Q1I1V1</accession>
<evidence type="ECO:0008006" key="5">
    <source>
        <dbReference type="Google" id="ProtNLM"/>
    </source>
</evidence>
<dbReference type="OMA" id="GCARQEG"/>
<dbReference type="Proteomes" id="UP000265040">
    <property type="component" value="Chromosome 11"/>
</dbReference>
<dbReference type="InParanoid" id="A0A3Q1I1V1"/>
<feature type="compositionally biased region" description="Basic and acidic residues" evidence="2">
    <location>
        <begin position="212"/>
        <end position="233"/>
    </location>
</feature>
<reference evidence="3" key="2">
    <citation type="submission" date="2025-08" db="UniProtKB">
        <authorList>
            <consortium name="Ensembl"/>
        </authorList>
    </citation>
    <scope>IDENTIFICATION</scope>
</reference>
<evidence type="ECO:0000313" key="4">
    <source>
        <dbReference type="Proteomes" id="UP000265040"/>
    </source>
</evidence>
<keyword evidence="1" id="KW-0175">Coiled coil</keyword>
<dbReference type="RefSeq" id="XP_026203977.1">
    <property type="nucleotide sequence ID" value="XM_026348192.1"/>
</dbReference>
<feature type="region of interest" description="Disordered" evidence="2">
    <location>
        <begin position="189"/>
        <end position="331"/>
    </location>
</feature>
<evidence type="ECO:0000256" key="1">
    <source>
        <dbReference type="ARBA" id="ARBA00023054"/>
    </source>
</evidence>
<feature type="compositionally biased region" description="Polar residues" evidence="2">
    <location>
        <begin position="285"/>
        <end position="296"/>
    </location>
</feature>
<evidence type="ECO:0000256" key="2">
    <source>
        <dbReference type="SAM" id="MobiDB-lite"/>
    </source>
</evidence>
<dbReference type="InterPro" id="IPR051990">
    <property type="entry name" value="CCPG1/PBIP1"/>
</dbReference>
<feature type="compositionally biased region" description="Low complexity" evidence="2">
    <location>
        <begin position="79"/>
        <end position="92"/>
    </location>
</feature>
<reference evidence="3" key="3">
    <citation type="submission" date="2025-09" db="UniProtKB">
        <authorList>
            <consortium name="Ensembl"/>
        </authorList>
    </citation>
    <scope>IDENTIFICATION</scope>
</reference>